<dbReference type="Proteomes" id="UP001501126">
    <property type="component" value="Unassembled WGS sequence"/>
</dbReference>
<sequence>MVKTESIEALIRLLDDPDEHIVSLVRSKLLDIGPAALEFLRTSVDILDFEPAAFVEIERLMQELQFAEVKADLIDWIKKPEKDLLRGAYLIAKYQFPDLEYHQLNEQITSIEKKVWLELNGKLTSFEIVKTINAVLFDFYGFKGAETHDFSPYHSLLNTVLEEREGTPLSLSILYSIIAQRLEIPIYGVGFPNHFILAYMDEYRIHRLLQSDGSGGVLFYIDPFAKGELLSRGNLEDTLQHYQMLPQRHFFEPSSHSSILIRMINNLIVSYNRLNRTDKVSELDTLKKCFIS</sequence>
<proteinExistence type="inferred from homology"/>
<keyword evidence="4" id="KW-1185">Reference proteome</keyword>
<dbReference type="EMBL" id="BAAAFH010000007">
    <property type="protein sequence ID" value="GAA0875074.1"/>
    <property type="molecule type" value="Genomic_DNA"/>
</dbReference>
<evidence type="ECO:0000313" key="3">
    <source>
        <dbReference type="EMBL" id="GAA0875074.1"/>
    </source>
</evidence>
<dbReference type="PANTHER" id="PTHR31350">
    <property type="entry name" value="SI:DKEY-261L7.2"/>
    <property type="match status" value="1"/>
</dbReference>
<comment type="caution">
    <text evidence="3">The sequence shown here is derived from an EMBL/GenBank/DDBJ whole genome shotgun (WGS) entry which is preliminary data.</text>
</comment>
<dbReference type="Pfam" id="PF13369">
    <property type="entry name" value="Transglut_core2"/>
    <property type="match status" value="1"/>
</dbReference>
<feature type="domain" description="Protein SirB1 N-terminal" evidence="2">
    <location>
        <begin position="103"/>
        <end position="265"/>
    </location>
</feature>
<accession>A0ABN1MP75</accession>
<gene>
    <name evidence="3" type="ORF">GCM10009118_14820</name>
</gene>
<evidence type="ECO:0000256" key="1">
    <source>
        <dbReference type="ARBA" id="ARBA00007100"/>
    </source>
</evidence>
<comment type="similarity">
    <text evidence="1">Belongs to the UPF0162 family.</text>
</comment>
<protein>
    <recommendedName>
        <fullName evidence="2">Protein SirB1 N-terminal domain-containing protein</fullName>
    </recommendedName>
</protein>
<dbReference type="PANTHER" id="PTHR31350:SF21">
    <property type="entry name" value="F-BOX ONLY PROTEIN 21"/>
    <property type="match status" value="1"/>
</dbReference>
<organism evidence="3 4">
    <name type="scientific">Wandonia haliotis</name>
    <dbReference type="NCBI Taxonomy" id="574963"/>
    <lineage>
        <taxon>Bacteria</taxon>
        <taxon>Pseudomonadati</taxon>
        <taxon>Bacteroidota</taxon>
        <taxon>Flavobacteriia</taxon>
        <taxon>Flavobacteriales</taxon>
        <taxon>Crocinitomicaceae</taxon>
        <taxon>Wandonia</taxon>
    </lineage>
</organism>
<dbReference type="InterPro" id="IPR032698">
    <property type="entry name" value="SirB1_N"/>
</dbReference>
<name>A0ABN1MP75_9FLAO</name>
<evidence type="ECO:0000259" key="2">
    <source>
        <dbReference type="Pfam" id="PF13369"/>
    </source>
</evidence>
<reference evidence="3 4" key="1">
    <citation type="journal article" date="2019" name="Int. J. Syst. Evol. Microbiol.">
        <title>The Global Catalogue of Microorganisms (GCM) 10K type strain sequencing project: providing services to taxonomists for standard genome sequencing and annotation.</title>
        <authorList>
            <consortium name="The Broad Institute Genomics Platform"/>
            <consortium name="The Broad Institute Genome Sequencing Center for Infectious Disease"/>
            <person name="Wu L."/>
            <person name="Ma J."/>
        </authorList>
    </citation>
    <scope>NUCLEOTIDE SEQUENCE [LARGE SCALE GENOMIC DNA]</scope>
    <source>
        <strain evidence="3 4">JCM 16083</strain>
    </source>
</reference>
<evidence type="ECO:0000313" key="4">
    <source>
        <dbReference type="Proteomes" id="UP001501126"/>
    </source>
</evidence>
<dbReference type="RefSeq" id="WP_343786146.1">
    <property type="nucleotide sequence ID" value="NZ_BAAAFH010000007.1"/>
</dbReference>